<reference evidence="4" key="1">
    <citation type="journal article" date="2014" name="Int. J. Syst. Evol. Microbiol.">
        <title>Complete genome sequence of Corynebacterium casei LMG S-19264T (=DSM 44701T), isolated from a smear-ripened cheese.</title>
        <authorList>
            <consortium name="US DOE Joint Genome Institute (JGI-PGF)"/>
            <person name="Walter F."/>
            <person name="Albersmeier A."/>
            <person name="Kalinowski J."/>
            <person name="Ruckert C."/>
        </authorList>
    </citation>
    <scope>NUCLEOTIDE SEQUENCE</scope>
    <source>
        <strain evidence="4">CCM 7684</strain>
    </source>
</reference>
<dbReference type="EMBL" id="BMCP01000001">
    <property type="protein sequence ID" value="GGE37476.1"/>
    <property type="molecule type" value="Genomic_DNA"/>
</dbReference>
<dbReference type="GO" id="GO:0016020">
    <property type="term" value="C:membrane"/>
    <property type="evidence" value="ECO:0007669"/>
    <property type="project" value="InterPro"/>
</dbReference>
<accession>A0A8J2VM39</accession>
<evidence type="ECO:0000256" key="2">
    <source>
        <dbReference type="PROSITE-ProRule" id="PRU00284"/>
    </source>
</evidence>
<dbReference type="GO" id="GO:0007165">
    <property type="term" value="P:signal transduction"/>
    <property type="evidence" value="ECO:0007669"/>
    <property type="project" value="UniProtKB-KW"/>
</dbReference>
<dbReference type="SUPFAM" id="SSF58104">
    <property type="entry name" value="Methyl-accepting chemotaxis protein (MCP) signaling domain"/>
    <property type="match status" value="1"/>
</dbReference>
<dbReference type="SMART" id="SM00283">
    <property type="entry name" value="MA"/>
    <property type="match status" value="1"/>
</dbReference>
<dbReference type="PROSITE" id="PS50111">
    <property type="entry name" value="CHEMOTAXIS_TRANSDUC_2"/>
    <property type="match status" value="1"/>
</dbReference>
<name>A0A8J2VM39_9RHOB</name>
<keyword evidence="5" id="KW-1185">Reference proteome</keyword>
<dbReference type="Gene3D" id="2.40.10.220">
    <property type="entry name" value="predicted glycosyltransferase like domains"/>
    <property type="match status" value="1"/>
</dbReference>
<dbReference type="Proteomes" id="UP000602745">
    <property type="component" value="Unassembled WGS sequence"/>
</dbReference>
<gene>
    <name evidence="4" type="ORF">GCM10007276_13610</name>
</gene>
<dbReference type="AlphaFoldDB" id="A0A8J2VM39"/>
<sequence>MKLKLHIRRGPIMLPMPSREDAAVPPIRENSHVTSADEQSALDGVRETLDLVEDDLKATSAAIGAAMSAVSEETREITDALRGIQGQTGSLGEMAAGLGNTGSDIAAAAERLSEASADIDSRVAEAKVFTERAAHAARDTRQSVSDLTASTVEIGEVVSLIANIARQTNLLALNATIEAARAGEAGRGFAVVASEVKNLSLETQRATEEIRRKIEQLNSVTKNSVDAVERIGSAIDTIEPVFAAVSQSVDLQRSVTGTLGTLAAQAGRAVDVVAQSAAEIDVSAANTTAIASRIEENGQQAARRANDLERRLTLFLRQTEAGDRRTHRRRPASLKAEVRASGGRYAGTTFDLSEGGVLITLGEHEVKPGARIEADIDGIGAVALQVRGVSTAGLHCSFEALSEQTRAALGATLSRLDENYAGFVERALRVSMEVGQAMERCIGEGRLRMEELFETTYTPIPNTDPLQHDHPALAELDRVLPPIQEAAVAEDRRMSFCAAVDRNGYLPVHNTIYSQPQRPDDPIWNAAHCRNRRIFDDRAGLAAARNMRPFLIQSYKRDMGGGRMVLMMEVDAPIRVGGRHWGAVRTAYAFDGAA</sequence>
<proteinExistence type="predicted"/>
<organism evidence="4 5">
    <name type="scientific">Agaricicola taiwanensis</name>
    <dbReference type="NCBI Taxonomy" id="591372"/>
    <lineage>
        <taxon>Bacteria</taxon>
        <taxon>Pseudomonadati</taxon>
        <taxon>Pseudomonadota</taxon>
        <taxon>Alphaproteobacteria</taxon>
        <taxon>Rhodobacterales</taxon>
        <taxon>Paracoccaceae</taxon>
        <taxon>Agaricicola</taxon>
    </lineage>
</organism>
<keyword evidence="1 2" id="KW-0807">Transducer</keyword>
<comment type="caution">
    <text evidence="4">The sequence shown here is derived from an EMBL/GenBank/DDBJ whole genome shotgun (WGS) entry which is preliminary data.</text>
</comment>
<dbReference type="InterPro" id="IPR009875">
    <property type="entry name" value="PilZ_domain"/>
</dbReference>
<evidence type="ECO:0000313" key="4">
    <source>
        <dbReference type="EMBL" id="GGE37476.1"/>
    </source>
</evidence>
<reference evidence="4" key="2">
    <citation type="submission" date="2020-09" db="EMBL/GenBank/DDBJ databases">
        <authorList>
            <person name="Sun Q."/>
            <person name="Sedlacek I."/>
        </authorList>
    </citation>
    <scope>NUCLEOTIDE SEQUENCE</scope>
    <source>
        <strain evidence="4">CCM 7684</strain>
    </source>
</reference>
<evidence type="ECO:0000256" key="1">
    <source>
        <dbReference type="ARBA" id="ARBA00023224"/>
    </source>
</evidence>
<evidence type="ECO:0000313" key="5">
    <source>
        <dbReference type="Proteomes" id="UP000602745"/>
    </source>
</evidence>
<dbReference type="Gene3D" id="1.10.287.950">
    <property type="entry name" value="Methyl-accepting chemotaxis protein"/>
    <property type="match status" value="1"/>
</dbReference>
<dbReference type="PANTHER" id="PTHR32089">
    <property type="entry name" value="METHYL-ACCEPTING CHEMOTAXIS PROTEIN MCPB"/>
    <property type="match status" value="1"/>
</dbReference>
<dbReference type="SUPFAM" id="SSF141371">
    <property type="entry name" value="PilZ domain-like"/>
    <property type="match status" value="1"/>
</dbReference>
<evidence type="ECO:0000259" key="3">
    <source>
        <dbReference type="PROSITE" id="PS50111"/>
    </source>
</evidence>
<dbReference type="InterPro" id="IPR004089">
    <property type="entry name" value="MCPsignal_dom"/>
</dbReference>
<feature type="domain" description="Methyl-accepting transducer" evidence="3">
    <location>
        <begin position="66"/>
        <end position="291"/>
    </location>
</feature>
<dbReference type="PANTHER" id="PTHR32089:SF112">
    <property type="entry name" value="LYSOZYME-LIKE PROTEIN-RELATED"/>
    <property type="match status" value="1"/>
</dbReference>
<protein>
    <submittedName>
        <fullName evidence="4">Chemotaxis protein</fullName>
    </submittedName>
</protein>
<dbReference type="Pfam" id="PF07238">
    <property type="entry name" value="PilZ"/>
    <property type="match status" value="1"/>
</dbReference>
<dbReference type="Pfam" id="PF00015">
    <property type="entry name" value="MCPsignal"/>
    <property type="match status" value="1"/>
</dbReference>
<dbReference type="GO" id="GO:0035438">
    <property type="term" value="F:cyclic-di-GMP binding"/>
    <property type="evidence" value="ECO:0007669"/>
    <property type="project" value="InterPro"/>
</dbReference>